<gene>
    <name evidence="2" type="ORF">EAS64_12690</name>
</gene>
<sequence>MTVTDMPELATLAASADRFLGAVRALADDDVRGACALPGWTRAHLLTHVAQAADSRTGMLRAAQAGLIGEQYPSEQARADAIEAGAGRPATIIRADVDRAVSECLTAMRQHPAGLWDAPAIWLRGGRHPVRGTVASLRSELEYHHVDLAAGYAPDNWPAEFVATETAR</sequence>
<evidence type="ECO:0000313" key="3">
    <source>
        <dbReference type="Proteomes" id="UP000460272"/>
    </source>
</evidence>
<comment type="caution">
    <text evidence="2">The sequence shown here is derived from an EMBL/GenBank/DDBJ whole genome shotgun (WGS) entry which is preliminary data.</text>
</comment>
<dbReference type="AlphaFoldDB" id="A0A6P2C4P4"/>
<dbReference type="GO" id="GO:0046872">
    <property type="term" value="F:metal ion binding"/>
    <property type="evidence" value="ECO:0007669"/>
    <property type="project" value="InterPro"/>
</dbReference>
<dbReference type="Proteomes" id="UP000460272">
    <property type="component" value="Unassembled WGS sequence"/>
</dbReference>
<dbReference type="NCBIfam" id="TIGR03083">
    <property type="entry name" value="maleylpyruvate isomerase family mycothiol-dependent enzyme"/>
    <property type="match status" value="1"/>
</dbReference>
<evidence type="ECO:0000259" key="1">
    <source>
        <dbReference type="Pfam" id="PF11716"/>
    </source>
</evidence>
<feature type="domain" description="Mycothiol-dependent maleylpyruvate isomerase metal-binding" evidence="1">
    <location>
        <begin position="12"/>
        <end position="149"/>
    </location>
</feature>
<dbReference type="InterPro" id="IPR034660">
    <property type="entry name" value="DinB/YfiT-like"/>
</dbReference>
<dbReference type="InterPro" id="IPR024344">
    <property type="entry name" value="MDMPI_metal-binding"/>
</dbReference>
<keyword evidence="2" id="KW-0670">Pyruvate</keyword>
<keyword evidence="2" id="KW-0413">Isomerase</keyword>
<dbReference type="RefSeq" id="WP_145853109.1">
    <property type="nucleotide sequence ID" value="NZ_RPFW01000002.1"/>
</dbReference>
<reference evidence="2 3" key="1">
    <citation type="submission" date="2018-11" db="EMBL/GenBank/DDBJ databases">
        <title>Trebonia kvetii gen.nov., sp.nov., a novel acidophilic actinobacterium, and proposal of the new actinobacterial family Treboniaceae fam. nov.</title>
        <authorList>
            <person name="Rapoport D."/>
            <person name="Sagova-Mareckova M."/>
            <person name="Sedlacek I."/>
            <person name="Provaznik J."/>
            <person name="Kralova S."/>
            <person name="Pavlinic D."/>
            <person name="Benes V."/>
            <person name="Kopecky J."/>
        </authorList>
    </citation>
    <scope>NUCLEOTIDE SEQUENCE [LARGE SCALE GENOMIC DNA]</scope>
    <source>
        <strain evidence="2 3">15Tr583</strain>
    </source>
</reference>
<proteinExistence type="predicted"/>
<evidence type="ECO:0000313" key="2">
    <source>
        <dbReference type="EMBL" id="TVZ05406.1"/>
    </source>
</evidence>
<dbReference type="OrthoDB" id="5118203at2"/>
<organism evidence="2 3">
    <name type="scientific">Trebonia kvetii</name>
    <dbReference type="NCBI Taxonomy" id="2480626"/>
    <lineage>
        <taxon>Bacteria</taxon>
        <taxon>Bacillati</taxon>
        <taxon>Actinomycetota</taxon>
        <taxon>Actinomycetes</taxon>
        <taxon>Streptosporangiales</taxon>
        <taxon>Treboniaceae</taxon>
        <taxon>Trebonia</taxon>
    </lineage>
</organism>
<dbReference type="SUPFAM" id="SSF109854">
    <property type="entry name" value="DinB/YfiT-like putative metalloenzymes"/>
    <property type="match status" value="1"/>
</dbReference>
<accession>A0A6P2C4P4</accession>
<keyword evidence="3" id="KW-1185">Reference proteome</keyword>
<dbReference type="GO" id="GO:0016853">
    <property type="term" value="F:isomerase activity"/>
    <property type="evidence" value="ECO:0007669"/>
    <property type="project" value="UniProtKB-KW"/>
</dbReference>
<name>A0A6P2C4P4_9ACTN</name>
<protein>
    <submittedName>
        <fullName evidence="2">Maleylpyruvate isomerase family mycothiol-dependent enzyme</fullName>
    </submittedName>
</protein>
<dbReference type="EMBL" id="RPFW01000002">
    <property type="protein sequence ID" value="TVZ05406.1"/>
    <property type="molecule type" value="Genomic_DNA"/>
</dbReference>
<dbReference type="InterPro" id="IPR017517">
    <property type="entry name" value="Maleyloyr_isom"/>
</dbReference>
<dbReference type="Pfam" id="PF11716">
    <property type="entry name" value="MDMPI_N"/>
    <property type="match status" value="1"/>
</dbReference>
<dbReference type="Gene3D" id="1.20.120.450">
    <property type="entry name" value="dinb family like domain"/>
    <property type="match status" value="1"/>
</dbReference>